<keyword evidence="1 6" id="KW-0597">Phosphoprotein</keyword>
<reference evidence="9" key="2">
    <citation type="journal article" date="2022" name="Sci. Total Environ.">
        <title>Prevalence, transmission, and molecular epidemiology of tet(X)-positive bacteria among humans, animals, and environmental niches in China: An epidemiological, and genomic-based study.</title>
        <authorList>
            <person name="Dong N."/>
            <person name="Zeng Y."/>
            <person name="Cai C."/>
            <person name="Sun C."/>
            <person name="Lu J."/>
            <person name="Liu C."/>
            <person name="Zhou H."/>
            <person name="Sun Q."/>
            <person name="Shu L."/>
            <person name="Wang H."/>
            <person name="Wang Y."/>
            <person name="Wang S."/>
            <person name="Wu C."/>
            <person name="Chan E.W."/>
            <person name="Chen G."/>
            <person name="Shen Z."/>
            <person name="Chen S."/>
            <person name="Zhang R."/>
        </authorList>
    </citation>
    <scope>NUCLEOTIDE SEQUENCE</scope>
    <source>
        <strain evidence="9">DF46-2-2</strain>
    </source>
</reference>
<sequence>MIKVLVVDDHDLVCLGITSMLEGIPIFNVVGTANSGEQAYTLASQLQPHVILMDIRMPGMGGLEATRKIMERLPNTKIIAVTACDDQTYLERLFEIGAKGFLTKGAPPEELISAINKVIKNEYYLSPEHSHRLALNRLKSAPECPFSTLSSRELEVCLMIAQGHKAQELSDLFCVSPKTINTYRYRAFEKLAIDSDVKLTHLAIKHGLIEVQS</sequence>
<dbReference type="PANTHER" id="PTHR43214">
    <property type="entry name" value="TWO-COMPONENT RESPONSE REGULATOR"/>
    <property type="match status" value="1"/>
</dbReference>
<evidence type="ECO:0000259" key="8">
    <source>
        <dbReference type="PROSITE" id="PS50110"/>
    </source>
</evidence>
<keyword evidence="4" id="KW-0238">DNA-binding</keyword>
<keyword evidence="5" id="KW-0804">Transcription</keyword>
<dbReference type="Pfam" id="PF00072">
    <property type="entry name" value="Response_reg"/>
    <property type="match status" value="1"/>
</dbReference>
<dbReference type="Proteomes" id="UP001173465">
    <property type="component" value="Unassembled WGS sequence"/>
</dbReference>
<comment type="caution">
    <text evidence="9">The sequence shown here is derived from an EMBL/GenBank/DDBJ whole genome shotgun (WGS) entry which is preliminary data.</text>
</comment>
<proteinExistence type="predicted"/>
<dbReference type="GO" id="GO:0006355">
    <property type="term" value="P:regulation of DNA-templated transcription"/>
    <property type="evidence" value="ECO:0007669"/>
    <property type="project" value="InterPro"/>
</dbReference>
<dbReference type="EMBL" id="JACANB010000001">
    <property type="protein sequence ID" value="MDM1695443.1"/>
    <property type="molecule type" value="Genomic_DNA"/>
</dbReference>
<dbReference type="SUPFAM" id="SSF52172">
    <property type="entry name" value="CheY-like"/>
    <property type="match status" value="1"/>
</dbReference>
<gene>
    <name evidence="9" type="ORF">HX099_02000</name>
</gene>
<accession>A0AAW7DR18</accession>
<evidence type="ECO:0000256" key="6">
    <source>
        <dbReference type="PROSITE-ProRule" id="PRU00169"/>
    </source>
</evidence>
<dbReference type="SUPFAM" id="SSF46894">
    <property type="entry name" value="C-terminal effector domain of the bipartite response regulators"/>
    <property type="match status" value="1"/>
</dbReference>
<feature type="modified residue" description="4-aspartylphosphate" evidence="6">
    <location>
        <position position="54"/>
    </location>
</feature>
<dbReference type="PROSITE" id="PS50043">
    <property type="entry name" value="HTH_LUXR_2"/>
    <property type="match status" value="1"/>
</dbReference>
<evidence type="ECO:0000256" key="3">
    <source>
        <dbReference type="ARBA" id="ARBA00023015"/>
    </source>
</evidence>
<dbReference type="InterPro" id="IPR058245">
    <property type="entry name" value="NreC/VraR/RcsB-like_REC"/>
</dbReference>
<dbReference type="PROSITE" id="PS50110">
    <property type="entry name" value="RESPONSE_REGULATORY"/>
    <property type="match status" value="1"/>
</dbReference>
<evidence type="ECO:0000313" key="9">
    <source>
        <dbReference type="EMBL" id="MDM1695443.1"/>
    </source>
</evidence>
<dbReference type="PRINTS" id="PR00038">
    <property type="entry name" value="HTHLUXR"/>
</dbReference>
<dbReference type="CDD" id="cd17535">
    <property type="entry name" value="REC_NarL-like"/>
    <property type="match status" value="1"/>
</dbReference>
<dbReference type="InterPro" id="IPR039420">
    <property type="entry name" value="WalR-like"/>
</dbReference>
<dbReference type="RefSeq" id="WP_286593005.1">
    <property type="nucleotide sequence ID" value="NZ_JACANB010000001.1"/>
</dbReference>
<dbReference type="InterPro" id="IPR000792">
    <property type="entry name" value="Tscrpt_reg_LuxR_C"/>
</dbReference>
<dbReference type="InterPro" id="IPR016032">
    <property type="entry name" value="Sig_transdc_resp-reg_C-effctor"/>
</dbReference>
<dbReference type="InterPro" id="IPR011006">
    <property type="entry name" value="CheY-like_superfamily"/>
</dbReference>
<evidence type="ECO:0000259" key="7">
    <source>
        <dbReference type="PROSITE" id="PS50043"/>
    </source>
</evidence>
<dbReference type="InterPro" id="IPR001789">
    <property type="entry name" value="Sig_transdc_resp-reg_receiver"/>
</dbReference>
<dbReference type="SMART" id="SM00448">
    <property type="entry name" value="REC"/>
    <property type="match status" value="1"/>
</dbReference>
<dbReference type="Pfam" id="PF00196">
    <property type="entry name" value="GerE"/>
    <property type="match status" value="1"/>
</dbReference>
<name>A0AAW7DR18_9GAMM</name>
<organism evidence="9 10">
    <name type="scientific">Thiopseudomonas alkaliphila</name>
    <dbReference type="NCBI Taxonomy" id="1697053"/>
    <lineage>
        <taxon>Bacteria</taxon>
        <taxon>Pseudomonadati</taxon>
        <taxon>Pseudomonadota</taxon>
        <taxon>Gammaproteobacteria</taxon>
        <taxon>Pseudomonadales</taxon>
        <taxon>Pseudomonadaceae</taxon>
        <taxon>Thiopseudomonas</taxon>
    </lineage>
</organism>
<evidence type="ECO:0000256" key="2">
    <source>
        <dbReference type="ARBA" id="ARBA00023012"/>
    </source>
</evidence>
<dbReference type="CDD" id="cd06170">
    <property type="entry name" value="LuxR_C_like"/>
    <property type="match status" value="1"/>
</dbReference>
<dbReference type="GO" id="GO:0003677">
    <property type="term" value="F:DNA binding"/>
    <property type="evidence" value="ECO:0007669"/>
    <property type="project" value="UniProtKB-KW"/>
</dbReference>
<protein>
    <submittedName>
        <fullName evidence="9">Response regulator</fullName>
    </submittedName>
</protein>
<evidence type="ECO:0000313" key="10">
    <source>
        <dbReference type="Proteomes" id="UP001173465"/>
    </source>
</evidence>
<feature type="domain" description="HTH luxR-type" evidence="7">
    <location>
        <begin position="142"/>
        <end position="207"/>
    </location>
</feature>
<keyword evidence="2" id="KW-0902">Two-component regulatory system</keyword>
<dbReference type="AlphaFoldDB" id="A0AAW7DR18"/>
<dbReference type="PANTHER" id="PTHR43214:SF3">
    <property type="entry name" value="RESPONSE REGULATOR UVRY"/>
    <property type="match status" value="1"/>
</dbReference>
<keyword evidence="3" id="KW-0805">Transcription regulation</keyword>
<reference evidence="9" key="1">
    <citation type="submission" date="2020-06" db="EMBL/GenBank/DDBJ databases">
        <authorList>
            <person name="Dong N."/>
        </authorList>
    </citation>
    <scope>NUCLEOTIDE SEQUENCE</scope>
    <source>
        <strain evidence="9">DF46-2-2</strain>
    </source>
</reference>
<evidence type="ECO:0000256" key="1">
    <source>
        <dbReference type="ARBA" id="ARBA00022553"/>
    </source>
</evidence>
<evidence type="ECO:0000256" key="4">
    <source>
        <dbReference type="ARBA" id="ARBA00023125"/>
    </source>
</evidence>
<evidence type="ECO:0000256" key="5">
    <source>
        <dbReference type="ARBA" id="ARBA00023163"/>
    </source>
</evidence>
<dbReference type="Gene3D" id="3.40.50.2300">
    <property type="match status" value="1"/>
</dbReference>
<dbReference type="SMART" id="SM00421">
    <property type="entry name" value="HTH_LUXR"/>
    <property type="match status" value="1"/>
</dbReference>
<dbReference type="GO" id="GO:0000160">
    <property type="term" value="P:phosphorelay signal transduction system"/>
    <property type="evidence" value="ECO:0007669"/>
    <property type="project" value="UniProtKB-KW"/>
</dbReference>
<feature type="domain" description="Response regulatory" evidence="8">
    <location>
        <begin position="3"/>
        <end position="119"/>
    </location>
</feature>